<dbReference type="PIRSF" id="PIRSF000513">
    <property type="entry name" value="Thz_kinase"/>
    <property type="match status" value="1"/>
</dbReference>
<sequence>MSANVKNEFRKAAAPLIERIRQVNPLVHNITNEVVTNFTANGLLALGASPVMAAAVEEAVEMAGKAGALVLNMGTLTGSTVEAMLLAAQGANEAGVPVLFDPVAAGATRFRSETAQRLLNTVKVDVIRGNAAEVANLIGENWAIKGVDAGELPEGRHPAELAQRAAKHWNTVVAVTGPKDYISDGAATYEIEGGHPILTRVTGTGCLLTSVIGAYCAVEDNKLLAGAAALAGYGVAAALAAERSAEAGPGAFQIELLNELYKLSPQTFLRDAVITKIQVDEAGEIMDEQRI</sequence>
<dbReference type="NCBIfam" id="TIGR00694">
    <property type="entry name" value="thiM"/>
    <property type="match status" value="1"/>
</dbReference>
<keyword evidence="13" id="KW-1185">Reference proteome</keyword>
<dbReference type="GO" id="GO:0004417">
    <property type="term" value="F:hydroxyethylthiazole kinase activity"/>
    <property type="evidence" value="ECO:0007669"/>
    <property type="project" value="UniProtKB-UniRule"/>
</dbReference>
<keyword evidence="4 11" id="KW-0808">Transferase</keyword>
<evidence type="ECO:0000256" key="4">
    <source>
        <dbReference type="ARBA" id="ARBA00022679"/>
    </source>
</evidence>
<dbReference type="GO" id="GO:0009229">
    <property type="term" value="P:thiamine diphosphate biosynthetic process"/>
    <property type="evidence" value="ECO:0007669"/>
    <property type="project" value="UniProtKB-UniRule"/>
</dbReference>
<dbReference type="GO" id="GO:0009228">
    <property type="term" value="P:thiamine biosynthetic process"/>
    <property type="evidence" value="ECO:0007669"/>
    <property type="project" value="UniProtKB-KW"/>
</dbReference>
<dbReference type="EMBL" id="CP014167">
    <property type="protein sequence ID" value="ANS73356.1"/>
    <property type="molecule type" value="Genomic_DNA"/>
</dbReference>
<evidence type="ECO:0000256" key="10">
    <source>
        <dbReference type="ARBA" id="ARBA00022977"/>
    </source>
</evidence>
<dbReference type="PRINTS" id="PR01099">
    <property type="entry name" value="HYETHTZKNASE"/>
</dbReference>
<dbReference type="GO" id="GO:0005524">
    <property type="term" value="F:ATP binding"/>
    <property type="evidence" value="ECO:0007669"/>
    <property type="project" value="UniProtKB-UniRule"/>
</dbReference>
<dbReference type="UniPathway" id="UPA00060">
    <property type="reaction ID" value="UER00139"/>
</dbReference>
<evidence type="ECO:0000313" key="13">
    <source>
        <dbReference type="Proteomes" id="UP000092573"/>
    </source>
</evidence>
<comment type="pathway">
    <text evidence="3 11">Cofactor biosynthesis; thiamine diphosphate biosynthesis; 4-methyl-5-(2-phosphoethyl)-thiazole from 5-(2-hydroxyethyl)-4-methylthiazole: step 1/1.</text>
</comment>
<evidence type="ECO:0000256" key="2">
    <source>
        <dbReference type="ARBA" id="ARBA00001946"/>
    </source>
</evidence>
<organism evidence="12 13">
    <name type="scientific">Paenibacillus yonginensis</name>
    <dbReference type="NCBI Taxonomy" id="1462996"/>
    <lineage>
        <taxon>Bacteria</taxon>
        <taxon>Bacillati</taxon>
        <taxon>Bacillota</taxon>
        <taxon>Bacilli</taxon>
        <taxon>Bacillales</taxon>
        <taxon>Paenibacillaceae</taxon>
        <taxon>Paenibacillus</taxon>
    </lineage>
</organism>
<keyword evidence="6 11" id="KW-0547">Nucleotide-binding</keyword>
<dbReference type="Proteomes" id="UP000092573">
    <property type="component" value="Chromosome"/>
</dbReference>
<dbReference type="GO" id="GO:0000287">
    <property type="term" value="F:magnesium ion binding"/>
    <property type="evidence" value="ECO:0007669"/>
    <property type="project" value="UniProtKB-UniRule"/>
</dbReference>
<dbReference type="Gene3D" id="3.40.1190.20">
    <property type="match status" value="1"/>
</dbReference>
<feature type="binding site" evidence="11">
    <location>
        <position position="203"/>
    </location>
    <ligand>
        <name>substrate</name>
    </ligand>
</feature>
<dbReference type="InterPro" id="IPR000417">
    <property type="entry name" value="Hyethyz_kinase"/>
</dbReference>
<evidence type="ECO:0000256" key="7">
    <source>
        <dbReference type="ARBA" id="ARBA00022777"/>
    </source>
</evidence>
<dbReference type="AlphaFoldDB" id="A0A1B1MW06"/>
<dbReference type="CDD" id="cd01170">
    <property type="entry name" value="THZ_kinase"/>
    <property type="match status" value="1"/>
</dbReference>
<comment type="similarity">
    <text evidence="11">Belongs to the Thz kinase family.</text>
</comment>
<comment type="catalytic activity">
    <reaction evidence="1 11">
        <text>5-(2-hydroxyethyl)-4-methylthiazole + ATP = 4-methyl-5-(2-phosphooxyethyl)-thiazole + ADP + H(+)</text>
        <dbReference type="Rhea" id="RHEA:24212"/>
        <dbReference type="ChEBI" id="CHEBI:15378"/>
        <dbReference type="ChEBI" id="CHEBI:17957"/>
        <dbReference type="ChEBI" id="CHEBI:30616"/>
        <dbReference type="ChEBI" id="CHEBI:58296"/>
        <dbReference type="ChEBI" id="CHEBI:456216"/>
        <dbReference type="EC" id="2.7.1.50"/>
    </reaction>
</comment>
<evidence type="ECO:0000256" key="9">
    <source>
        <dbReference type="ARBA" id="ARBA00022842"/>
    </source>
</evidence>
<dbReference type="Pfam" id="PF02110">
    <property type="entry name" value="HK"/>
    <property type="match status" value="1"/>
</dbReference>
<dbReference type="NCBIfam" id="NF006830">
    <property type="entry name" value="PRK09355.1"/>
    <property type="match status" value="1"/>
</dbReference>
<dbReference type="InterPro" id="IPR029056">
    <property type="entry name" value="Ribokinase-like"/>
</dbReference>
<comment type="cofactor">
    <cofactor evidence="2 11">
        <name>Mg(2+)</name>
        <dbReference type="ChEBI" id="CHEBI:18420"/>
    </cofactor>
</comment>
<dbReference type="STRING" id="1462996.AWM70_01135"/>
<evidence type="ECO:0000256" key="11">
    <source>
        <dbReference type="HAMAP-Rule" id="MF_00228"/>
    </source>
</evidence>
<protein>
    <recommendedName>
        <fullName evidence="11">Hydroxyethylthiazole kinase</fullName>
        <ecNumber evidence="11">2.7.1.50</ecNumber>
    </recommendedName>
    <alternativeName>
        <fullName evidence="11">4-methyl-5-beta-hydroxyethylthiazole kinase</fullName>
        <shortName evidence="11">TH kinase</shortName>
        <shortName evidence="11">Thz kinase</shortName>
    </alternativeName>
</protein>
<dbReference type="EC" id="2.7.1.50" evidence="11"/>
<evidence type="ECO:0000313" key="12">
    <source>
        <dbReference type="EMBL" id="ANS73356.1"/>
    </source>
</evidence>
<name>A0A1B1MW06_9BACL</name>
<evidence type="ECO:0000256" key="1">
    <source>
        <dbReference type="ARBA" id="ARBA00001771"/>
    </source>
</evidence>
<accession>A0A1B1MW06</accession>
<proteinExistence type="inferred from homology"/>
<comment type="function">
    <text evidence="11">Catalyzes the phosphorylation of the hydroxyl group of 4-methyl-5-beta-hydroxyethylthiazole (THZ).</text>
</comment>
<feature type="binding site" evidence="11">
    <location>
        <position position="52"/>
    </location>
    <ligand>
        <name>substrate</name>
    </ligand>
</feature>
<feature type="binding site" evidence="11">
    <location>
        <position position="128"/>
    </location>
    <ligand>
        <name>ATP</name>
        <dbReference type="ChEBI" id="CHEBI:30616"/>
    </ligand>
</feature>
<dbReference type="SUPFAM" id="SSF53613">
    <property type="entry name" value="Ribokinase-like"/>
    <property type="match status" value="1"/>
</dbReference>
<reference evidence="12 13" key="1">
    <citation type="submission" date="2016-01" db="EMBL/GenBank/DDBJ databases">
        <title>Complete Genome Sequence of Paenibacillus yonginensis DCY84, a novel Plant Growth-Promoting Bacteria with Elicitation of Induced Systemic Resistance.</title>
        <authorList>
            <person name="Kim Y.J."/>
            <person name="Yang D.C."/>
            <person name="Sukweenadhi J."/>
        </authorList>
    </citation>
    <scope>NUCLEOTIDE SEQUENCE [LARGE SCALE GENOMIC DNA]</scope>
    <source>
        <strain evidence="12 13">DCY84</strain>
    </source>
</reference>
<keyword evidence="10 11" id="KW-0784">Thiamine biosynthesis</keyword>
<dbReference type="HAMAP" id="MF_00228">
    <property type="entry name" value="Thz_kinase"/>
    <property type="match status" value="1"/>
</dbReference>
<feature type="binding site" evidence="11">
    <location>
        <position position="176"/>
    </location>
    <ligand>
        <name>ATP</name>
        <dbReference type="ChEBI" id="CHEBI:30616"/>
    </ligand>
</feature>
<keyword evidence="7 11" id="KW-0418">Kinase</keyword>
<evidence type="ECO:0000256" key="8">
    <source>
        <dbReference type="ARBA" id="ARBA00022840"/>
    </source>
</evidence>
<gene>
    <name evidence="11" type="primary">thiM</name>
    <name evidence="12" type="ORF">AWM70_01135</name>
</gene>
<dbReference type="RefSeq" id="WP_068693618.1">
    <property type="nucleotide sequence ID" value="NZ_CP014167.1"/>
</dbReference>
<keyword evidence="5 11" id="KW-0479">Metal-binding</keyword>
<evidence type="ECO:0000256" key="3">
    <source>
        <dbReference type="ARBA" id="ARBA00004868"/>
    </source>
</evidence>
<keyword evidence="9 11" id="KW-0460">Magnesium</keyword>
<dbReference type="KEGG" id="pyg:AWM70_01135"/>
<evidence type="ECO:0000256" key="5">
    <source>
        <dbReference type="ARBA" id="ARBA00022723"/>
    </source>
</evidence>
<dbReference type="OrthoDB" id="9778146at2"/>
<keyword evidence="8 11" id="KW-0067">ATP-binding</keyword>
<evidence type="ECO:0000256" key="6">
    <source>
        <dbReference type="ARBA" id="ARBA00022741"/>
    </source>
</evidence>